<organism evidence="1 2">
    <name type="scientific">Aspergillus flavus (strain ATCC 200026 / FGSC A1120 / IAM 13836 / NRRL 3357 / JCM 12722 / SRRC 167)</name>
    <dbReference type="NCBI Taxonomy" id="332952"/>
    <lineage>
        <taxon>Eukaryota</taxon>
        <taxon>Fungi</taxon>
        <taxon>Dikarya</taxon>
        <taxon>Ascomycota</taxon>
        <taxon>Pezizomycotina</taxon>
        <taxon>Eurotiomycetes</taxon>
        <taxon>Eurotiomycetidae</taxon>
        <taxon>Eurotiales</taxon>
        <taxon>Aspergillaceae</taxon>
        <taxon>Aspergillus</taxon>
        <taxon>Aspergillus subgen. Circumdati</taxon>
    </lineage>
</organism>
<keyword evidence="2" id="KW-1185">Reference proteome</keyword>
<dbReference type="AlphaFoldDB" id="A0A7U2N3X6"/>
<reference evidence="2" key="1">
    <citation type="journal article" date="2021" name="G3 (Bethesda)">
        <title>Chromosome assembled and annotated genome sequence of Aspergillus flavus NRRL 3357.</title>
        <authorList>
            <person name="Skerker J.M."/>
            <person name="Pianalto K.M."/>
            <person name="Mondo S.J."/>
            <person name="Yang K."/>
            <person name="Arkin A.P."/>
            <person name="Keller N.P."/>
            <person name="Grigoriev I.V."/>
            <person name="Louise Glass N.L."/>
        </authorList>
    </citation>
    <scope>NUCLEOTIDE SEQUENCE [LARGE SCALE GENOMIC DNA]</scope>
    <source>
        <strain evidence="2">ATCC 200026 / FGSC A1120 / IAM 13836 / NRRL 3357 / JCM 12722 / SRRC 167</strain>
    </source>
</reference>
<sequence>MATIRIIMGLSLDGRDTLLIPSILIRLFVDVEHIKAAATAFPGRPASRYRQPLHSSELYDSYFHKVGPYGGDRATTDRHLSTKVRIVDDLF</sequence>
<accession>A0A7U2N3X6</accession>
<gene>
    <name evidence="1" type="ORF">F9C07_11678</name>
</gene>
<name>A0A7U2N3X6_ASPFN</name>
<protein>
    <submittedName>
        <fullName evidence="1">Uncharacterized protein</fullName>
    </submittedName>
</protein>
<evidence type="ECO:0000313" key="1">
    <source>
        <dbReference type="EMBL" id="QRD94610.1"/>
    </source>
</evidence>
<dbReference type="EMBL" id="CP044623">
    <property type="protein sequence ID" value="QRD94610.1"/>
    <property type="molecule type" value="Genomic_DNA"/>
</dbReference>
<dbReference type="Proteomes" id="UP000596276">
    <property type="component" value="Chromosome 6"/>
</dbReference>
<evidence type="ECO:0000313" key="2">
    <source>
        <dbReference type="Proteomes" id="UP000596276"/>
    </source>
</evidence>
<proteinExistence type="predicted"/>
<dbReference type="VEuPathDB" id="FungiDB:F9C07_11678"/>